<dbReference type="RefSeq" id="WP_128390943.1">
    <property type="nucleotide sequence ID" value="NZ_SBII01000012.1"/>
</dbReference>
<dbReference type="Gene3D" id="3.30.70.560">
    <property type="entry name" value="7,8-Dihydro-6-hydroxymethylpterin-pyrophosphokinase HPPK"/>
    <property type="match status" value="1"/>
</dbReference>
<dbReference type="SUPFAM" id="SSF55083">
    <property type="entry name" value="6-hydroxymethyl-7,8-dihydropterin pyrophosphokinase, HPPK"/>
    <property type="match status" value="1"/>
</dbReference>
<evidence type="ECO:0000256" key="3">
    <source>
        <dbReference type="ARBA" id="ARBA00013253"/>
    </source>
</evidence>
<evidence type="ECO:0000256" key="5">
    <source>
        <dbReference type="ARBA" id="ARBA00022679"/>
    </source>
</evidence>
<dbReference type="GO" id="GO:0003848">
    <property type="term" value="F:2-amino-4-hydroxy-6-hydroxymethyldihydropteridine diphosphokinase activity"/>
    <property type="evidence" value="ECO:0007669"/>
    <property type="project" value="UniProtKB-EC"/>
</dbReference>
<evidence type="ECO:0000256" key="8">
    <source>
        <dbReference type="ARBA" id="ARBA00022840"/>
    </source>
</evidence>
<accession>A0A444GMX8</accession>
<evidence type="ECO:0000259" key="13">
    <source>
        <dbReference type="Pfam" id="PF01288"/>
    </source>
</evidence>
<evidence type="ECO:0000256" key="4">
    <source>
        <dbReference type="ARBA" id="ARBA00016218"/>
    </source>
</evidence>
<keyword evidence="8" id="KW-0067">ATP-binding</keyword>
<gene>
    <name evidence="15" type="primary">folK</name>
    <name evidence="15" type="ORF">EPI11_15755</name>
</gene>
<dbReference type="GO" id="GO:0016301">
    <property type="term" value="F:kinase activity"/>
    <property type="evidence" value="ECO:0007669"/>
    <property type="project" value="UniProtKB-KW"/>
</dbReference>
<organism evidence="15 16">
    <name type="scientific">Flavobacterium cerinum</name>
    <dbReference type="NCBI Taxonomy" id="2502784"/>
    <lineage>
        <taxon>Bacteria</taxon>
        <taxon>Pseudomonadati</taxon>
        <taxon>Bacteroidota</taxon>
        <taxon>Flavobacteriia</taxon>
        <taxon>Flavobacteriales</taxon>
        <taxon>Flavobacteriaceae</taxon>
        <taxon>Flavobacterium</taxon>
    </lineage>
</organism>
<dbReference type="CDD" id="cd01673">
    <property type="entry name" value="dNK"/>
    <property type="match status" value="1"/>
</dbReference>
<feature type="domain" description="Deoxynucleoside kinase" evidence="14">
    <location>
        <begin position="181"/>
        <end position="374"/>
    </location>
</feature>
<comment type="caution">
    <text evidence="15">The sequence shown here is derived from an EMBL/GenBank/DDBJ whole genome shotgun (WGS) entry which is preliminary data.</text>
</comment>
<dbReference type="GO" id="GO:0046654">
    <property type="term" value="P:tetrahydrofolate biosynthetic process"/>
    <property type="evidence" value="ECO:0007669"/>
    <property type="project" value="UniProtKB-UniPathway"/>
</dbReference>
<keyword evidence="9" id="KW-0289">Folate biosynthesis</keyword>
<dbReference type="PANTHER" id="PTHR43071">
    <property type="entry name" value="2-AMINO-4-HYDROXY-6-HYDROXYMETHYLDIHYDROPTERIDINE PYROPHOSPHOKINASE"/>
    <property type="match status" value="1"/>
</dbReference>
<evidence type="ECO:0000313" key="16">
    <source>
        <dbReference type="Proteomes" id="UP000287527"/>
    </source>
</evidence>
<dbReference type="NCBIfam" id="TIGR01498">
    <property type="entry name" value="folK"/>
    <property type="match status" value="1"/>
</dbReference>
<dbReference type="GO" id="GO:0046656">
    <property type="term" value="P:folic acid biosynthetic process"/>
    <property type="evidence" value="ECO:0007669"/>
    <property type="project" value="UniProtKB-KW"/>
</dbReference>
<dbReference type="OrthoDB" id="9776634at2"/>
<dbReference type="Pfam" id="PF01712">
    <property type="entry name" value="dNK"/>
    <property type="match status" value="1"/>
</dbReference>
<keyword evidence="6" id="KW-0547">Nucleotide-binding</keyword>
<sequence length="376" mass="43328">MKFQNTAILGLGSNMGNRLENLQSCINYIHSHIATVVKVSGLYENPSVGFDGEDFYNCCIVVHTQKHPHELLAELQKAEHEGGRVRSTTERYHSRSIDIDIIAFNNEVINDEQLLVPHPRMQERNFVLIPMRDVASAWVHPVLKQDIHTLIANSTDNSAYEFVLQLPAPIDELKPQRHNYIAIEGNIGAGKTSLAGKIAQDFNGKIVLERFADNPFLPQFYKDPQRYAFSLEMSFLADRYQQLTDDVSQFNAASDFVVADYHIIKSLIFSKVTLEDDEYTLYRKLFDIMYGEMRRPGLYVYLYQTTATLLEHIKLRGRSYEQDIEADYLDKINQGYLDYIKTQSGLNVLILDVSNRDFVHNQEDYIWALEQIHSHV</sequence>
<evidence type="ECO:0000256" key="12">
    <source>
        <dbReference type="ARBA" id="ARBA00033413"/>
    </source>
</evidence>
<evidence type="ECO:0000256" key="7">
    <source>
        <dbReference type="ARBA" id="ARBA00022777"/>
    </source>
</evidence>
<dbReference type="Pfam" id="PF01288">
    <property type="entry name" value="HPPK"/>
    <property type="match status" value="1"/>
</dbReference>
<evidence type="ECO:0000256" key="2">
    <source>
        <dbReference type="ARBA" id="ARBA00005810"/>
    </source>
</evidence>
<comment type="similarity">
    <text evidence="2">Belongs to the HPPK family.</text>
</comment>
<dbReference type="InterPro" id="IPR027417">
    <property type="entry name" value="P-loop_NTPase"/>
</dbReference>
<feature type="domain" description="7,8-dihydro-6-hydroxymethylpterin-pyrophosphokinase" evidence="13">
    <location>
        <begin position="9"/>
        <end position="135"/>
    </location>
</feature>
<reference evidence="15 16" key="1">
    <citation type="submission" date="2019-01" db="EMBL/GenBank/DDBJ databases">
        <title>Flavobacterium sp. nov.,isolated from freshwater.</title>
        <authorList>
            <person name="Zhang R."/>
            <person name="Du Z.-J."/>
        </authorList>
    </citation>
    <scope>NUCLEOTIDE SEQUENCE [LARGE SCALE GENOMIC DNA]</scope>
    <source>
        <strain evidence="15 16">1E403</strain>
    </source>
</reference>
<evidence type="ECO:0000256" key="9">
    <source>
        <dbReference type="ARBA" id="ARBA00022909"/>
    </source>
</evidence>
<comment type="pathway">
    <text evidence="1">Cofactor biosynthesis; tetrahydrofolate biosynthesis; 2-amino-4-hydroxy-6-hydroxymethyl-7,8-dihydropteridine diphosphate from 7,8-dihydroneopterin triphosphate: step 4/4.</text>
</comment>
<dbReference type="EMBL" id="SBII01000012">
    <property type="protein sequence ID" value="RWW92362.1"/>
    <property type="molecule type" value="Genomic_DNA"/>
</dbReference>
<keyword evidence="16" id="KW-1185">Reference proteome</keyword>
<dbReference type="Proteomes" id="UP000287527">
    <property type="component" value="Unassembled WGS sequence"/>
</dbReference>
<evidence type="ECO:0000313" key="15">
    <source>
        <dbReference type="EMBL" id="RWW92362.1"/>
    </source>
</evidence>
<keyword evidence="7 15" id="KW-0418">Kinase</keyword>
<name>A0A444GMX8_9FLAO</name>
<evidence type="ECO:0000256" key="10">
    <source>
        <dbReference type="ARBA" id="ARBA00029409"/>
    </source>
</evidence>
<dbReference type="UniPathway" id="UPA00077">
    <property type="reaction ID" value="UER00155"/>
</dbReference>
<protein>
    <recommendedName>
        <fullName evidence="4">2-amino-4-hydroxy-6-hydroxymethyldihydropteridine pyrophosphokinase</fullName>
        <ecNumber evidence="3">2.7.6.3</ecNumber>
    </recommendedName>
    <alternativeName>
        <fullName evidence="11">6-hydroxymethyl-7,8-dihydropterin pyrophosphokinase</fullName>
    </alternativeName>
    <alternativeName>
        <fullName evidence="12">7,8-dihydro-6-hydroxymethylpterin-pyrophosphokinase</fullName>
    </alternativeName>
</protein>
<dbReference type="AlphaFoldDB" id="A0A444GMX8"/>
<keyword evidence="5 15" id="KW-0808">Transferase</keyword>
<dbReference type="InterPro" id="IPR000550">
    <property type="entry name" value="Hppk"/>
</dbReference>
<dbReference type="InterPro" id="IPR035907">
    <property type="entry name" value="Hppk_sf"/>
</dbReference>
<proteinExistence type="inferred from homology"/>
<dbReference type="GO" id="GO:0005524">
    <property type="term" value="F:ATP binding"/>
    <property type="evidence" value="ECO:0007669"/>
    <property type="project" value="UniProtKB-KW"/>
</dbReference>
<dbReference type="CDD" id="cd00483">
    <property type="entry name" value="HPPK"/>
    <property type="match status" value="1"/>
</dbReference>
<evidence type="ECO:0000256" key="6">
    <source>
        <dbReference type="ARBA" id="ARBA00022741"/>
    </source>
</evidence>
<dbReference type="PANTHER" id="PTHR43071:SF1">
    <property type="entry name" value="2-AMINO-4-HYDROXY-6-HYDROXYMETHYLDIHYDROPTERIDINE PYROPHOSPHOKINASE"/>
    <property type="match status" value="1"/>
</dbReference>
<evidence type="ECO:0000259" key="14">
    <source>
        <dbReference type="Pfam" id="PF01712"/>
    </source>
</evidence>
<evidence type="ECO:0000256" key="1">
    <source>
        <dbReference type="ARBA" id="ARBA00005051"/>
    </source>
</evidence>
<dbReference type="InterPro" id="IPR031314">
    <property type="entry name" value="DNK_dom"/>
</dbReference>
<dbReference type="Gene3D" id="3.40.50.300">
    <property type="entry name" value="P-loop containing nucleotide triphosphate hydrolases"/>
    <property type="match status" value="1"/>
</dbReference>
<dbReference type="EC" id="2.7.6.3" evidence="3"/>
<evidence type="ECO:0000256" key="11">
    <source>
        <dbReference type="ARBA" id="ARBA00029766"/>
    </source>
</evidence>
<dbReference type="SUPFAM" id="SSF52540">
    <property type="entry name" value="P-loop containing nucleoside triphosphate hydrolases"/>
    <property type="match status" value="1"/>
</dbReference>
<comment type="function">
    <text evidence="10">Catalyzes the transfer of pyrophosphate from adenosine triphosphate (ATP) to 6-hydroxymethyl-7,8-dihydropterin, an enzymatic step in folate biosynthesis pathway.</text>
</comment>